<organism evidence="1">
    <name type="scientific">marine sediment metagenome</name>
    <dbReference type="NCBI Taxonomy" id="412755"/>
    <lineage>
        <taxon>unclassified sequences</taxon>
        <taxon>metagenomes</taxon>
        <taxon>ecological metagenomes</taxon>
    </lineage>
</organism>
<accession>A0A0F9A276</accession>
<reference evidence="1" key="1">
    <citation type="journal article" date="2015" name="Nature">
        <title>Complex archaea that bridge the gap between prokaryotes and eukaryotes.</title>
        <authorList>
            <person name="Spang A."/>
            <person name="Saw J.H."/>
            <person name="Jorgensen S.L."/>
            <person name="Zaremba-Niedzwiedzka K."/>
            <person name="Martijn J."/>
            <person name="Lind A.E."/>
            <person name="van Eijk R."/>
            <person name="Schleper C."/>
            <person name="Guy L."/>
            <person name="Ettema T.J."/>
        </authorList>
    </citation>
    <scope>NUCLEOTIDE SEQUENCE</scope>
</reference>
<name>A0A0F9A276_9ZZZZ</name>
<comment type="caution">
    <text evidence="1">The sequence shown here is derived from an EMBL/GenBank/DDBJ whole genome shotgun (WGS) entry which is preliminary data.</text>
</comment>
<evidence type="ECO:0000313" key="1">
    <source>
        <dbReference type="EMBL" id="KKK72699.1"/>
    </source>
</evidence>
<dbReference type="EMBL" id="LAZR01057128">
    <property type="protein sequence ID" value="KKK72699.1"/>
    <property type="molecule type" value="Genomic_DNA"/>
</dbReference>
<proteinExistence type="predicted"/>
<protein>
    <submittedName>
        <fullName evidence="1">Uncharacterized protein</fullName>
    </submittedName>
</protein>
<dbReference type="AlphaFoldDB" id="A0A0F9A276"/>
<gene>
    <name evidence="1" type="ORF">LCGC14_2901260</name>
</gene>
<sequence length="326" mass="34079">MALDFFGDLLDPVDGVVDAIIGKIEDALDNALGGVEASIESIVDKATAPIDAALDGVGGLISQFETRVLDAVDAVIDRVDEPLEFITDKVTAVPDIILDGVEDIVGVVTDKVTDLLDIGIGAIENTVGTLFTRVGELASFALDSLTAALDNVKEAFATGAEVVAEGAQKALTSLFPGFLDFVAPDMAERLEAIVNEFESTPGIPDGIKAITAPGALPVAGAGALVLVLGIYPAVAALVNAGLSPYMELVTQGVMAKARPTLLPAGDAIRAQRRGLMDPDKAIDQMAKAGWSAQNIAVLRSLDQTQLNVQESIGMWLRQLWFELLCV</sequence>
<dbReference type="Gene3D" id="1.20.120.20">
    <property type="entry name" value="Apolipoprotein"/>
    <property type="match status" value="1"/>
</dbReference>